<comment type="caution">
    <text evidence="3">The sequence shown here is derived from an EMBL/GenBank/DDBJ whole genome shotgun (WGS) entry which is preliminary data.</text>
</comment>
<evidence type="ECO:0000313" key="4">
    <source>
        <dbReference type="Proteomes" id="UP001464555"/>
    </source>
</evidence>
<feature type="domain" description="Lipocalin-like" evidence="2">
    <location>
        <begin position="32"/>
        <end position="127"/>
    </location>
</feature>
<sequence length="167" mass="17929">MKKITMAAFAAAAFMAFSCSNDDNQTTDTPALQGKWKLTSATAQRAFDGNGDGTLSTDMLAELGSCYADSYLEFGNGNTIKSFMSLVPSEGTACTTTTEEGTYKMVQYKVESTFVHTDGTKDHATYVKTGNLLMLSIPGIYQVEADDDGDGVTNTVTLNAKMIFTKE</sequence>
<feature type="chain" id="PRO_5045806255" evidence="1">
    <location>
        <begin position="22"/>
        <end position="167"/>
    </location>
</feature>
<evidence type="ECO:0000256" key="1">
    <source>
        <dbReference type="SAM" id="SignalP"/>
    </source>
</evidence>
<organism evidence="3 4">
    <name type="scientific">Flavobacterium arundinis</name>
    <dbReference type="NCBI Taxonomy" id="3139143"/>
    <lineage>
        <taxon>Bacteria</taxon>
        <taxon>Pseudomonadati</taxon>
        <taxon>Bacteroidota</taxon>
        <taxon>Flavobacteriia</taxon>
        <taxon>Flavobacteriales</taxon>
        <taxon>Flavobacteriaceae</taxon>
        <taxon>Flavobacterium</taxon>
    </lineage>
</organism>
<feature type="signal peptide" evidence="1">
    <location>
        <begin position="1"/>
        <end position="21"/>
    </location>
</feature>
<gene>
    <name evidence="3" type="ORF">AAEO56_05610</name>
</gene>
<protein>
    <submittedName>
        <fullName evidence="3">Lipocalin family protein</fullName>
    </submittedName>
</protein>
<name>A0ABU9HV03_9FLAO</name>
<keyword evidence="1" id="KW-0732">Signal</keyword>
<dbReference type="EMBL" id="JBBYHR010000002">
    <property type="protein sequence ID" value="MEL1243730.1"/>
    <property type="molecule type" value="Genomic_DNA"/>
</dbReference>
<proteinExistence type="predicted"/>
<evidence type="ECO:0000313" key="3">
    <source>
        <dbReference type="EMBL" id="MEL1243730.1"/>
    </source>
</evidence>
<reference evidence="3 4" key="1">
    <citation type="submission" date="2024-04" db="EMBL/GenBank/DDBJ databases">
        <title>Flavobacterium sp. DGU11 16S ribosomal RNA gene Genome sequencing and assembly.</title>
        <authorList>
            <person name="Park S."/>
        </authorList>
    </citation>
    <scope>NUCLEOTIDE SEQUENCE [LARGE SCALE GENOMIC DNA]</scope>
    <source>
        <strain evidence="3 4">DGU11</strain>
    </source>
</reference>
<dbReference type="RefSeq" id="WP_341696042.1">
    <property type="nucleotide sequence ID" value="NZ_JBBYHR010000002.1"/>
</dbReference>
<accession>A0ABU9HV03</accession>
<dbReference type="Proteomes" id="UP001464555">
    <property type="component" value="Unassembled WGS sequence"/>
</dbReference>
<keyword evidence="4" id="KW-1185">Reference proteome</keyword>
<dbReference type="PROSITE" id="PS51257">
    <property type="entry name" value="PROKAR_LIPOPROTEIN"/>
    <property type="match status" value="1"/>
</dbReference>
<dbReference type="Pfam" id="PF13648">
    <property type="entry name" value="Lipocalin_4"/>
    <property type="match status" value="1"/>
</dbReference>
<dbReference type="InterPro" id="IPR024311">
    <property type="entry name" value="Lipocalin-like"/>
</dbReference>
<evidence type="ECO:0000259" key="2">
    <source>
        <dbReference type="Pfam" id="PF13648"/>
    </source>
</evidence>